<gene>
    <name evidence="6" type="ORF">E6H05_08645</name>
</gene>
<evidence type="ECO:0000259" key="5">
    <source>
        <dbReference type="Pfam" id="PF04542"/>
    </source>
</evidence>
<dbReference type="PANTHER" id="PTHR43133:SF51">
    <property type="entry name" value="RNA POLYMERASE SIGMA FACTOR"/>
    <property type="match status" value="1"/>
</dbReference>
<sequence length="257" mass="29097">MCATFGFGCRPTSRRIRWFHSTRPSSNRARGLAQGCGPMADALPAELSRLLGAGDAPARDEAWAGFVRSYSPLLIHVTRFVCRSHDAAMDAYAFVLEQLRQDDLRRLRAYVADGRSKFTTWLVVVARRLCLDHYRQRYGRVREAPADQLETRLARRRLADLVADDVDPASLSQPVGTSPDTEMRAGELRAALRTVLAELPSRDRLLLTFRFEDDLPVRDIAHALGFPTPFHVYRRLNRLLEVLRRSLARRGVEDASP</sequence>
<dbReference type="GO" id="GO:0006352">
    <property type="term" value="P:DNA-templated transcription initiation"/>
    <property type="evidence" value="ECO:0007669"/>
    <property type="project" value="InterPro"/>
</dbReference>
<keyword evidence="4" id="KW-0804">Transcription</keyword>
<dbReference type="InterPro" id="IPR007627">
    <property type="entry name" value="RNA_pol_sigma70_r2"/>
</dbReference>
<comment type="caution">
    <text evidence="6">The sequence shown here is derived from an EMBL/GenBank/DDBJ whole genome shotgun (WGS) entry which is preliminary data.</text>
</comment>
<proteinExistence type="inferred from homology"/>
<dbReference type="EMBL" id="VBAP01000061">
    <property type="protein sequence ID" value="TMI73915.1"/>
    <property type="molecule type" value="Genomic_DNA"/>
</dbReference>
<evidence type="ECO:0000256" key="1">
    <source>
        <dbReference type="ARBA" id="ARBA00010641"/>
    </source>
</evidence>
<name>A0A537IRL0_9BACT</name>
<keyword evidence="2" id="KW-0805">Transcription regulation</keyword>
<evidence type="ECO:0000313" key="6">
    <source>
        <dbReference type="EMBL" id="TMI73915.1"/>
    </source>
</evidence>
<dbReference type="InterPro" id="IPR039425">
    <property type="entry name" value="RNA_pol_sigma-70-like"/>
</dbReference>
<dbReference type="Gene3D" id="1.10.1740.10">
    <property type="match status" value="1"/>
</dbReference>
<dbReference type="SUPFAM" id="SSF88946">
    <property type="entry name" value="Sigma2 domain of RNA polymerase sigma factors"/>
    <property type="match status" value="1"/>
</dbReference>
<dbReference type="PANTHER" id="PTHR43133">
    <property type="entry name" value="RNA POLYMERASE ECF-TYPE SIGMA FACTO"/>
    <property type="match status" value="1"/>
</dbReference>
<evidence type="ECO:0000256" key="2">
    <source>
        <dbReference type="ARBA" id="ARBA00023015"/>
    </source>
</evidence>
<dbReference type="Gene3D" id="1.10.10.10">
    <property type="entry name" value="Winged helix-like DNA-binding domain superfamily/Winged helix DNA-binding domain"/>
    <property type="match status" value="1"/>
</dbReference>
<organism evidence="6 7">
    <name type="scientific">Candidatus Segetimicrobium genomatis</name>
    <dbReference type="NCBI Taxonomy" id="2569760"/>
    <lineage>
        <taxon>Bacteria</taxon>
        <taxon>Bacillati</taxon>
        <taxon>Candidatus Sysuimicrobiota</taxon>
        <taxon>Candidatus Sysuimicrobiia</taxon>
        <taxon>Candidatus Sysuimicrobiales</taxon>
        <taxon>Candidatus Segetimicrobiaceae</taxon>
        <taxon>Candidatus Segetimicrobium</taxon>
    </lineage>
</organism>
<feature type="domain" description="RNA polymerase sigma-70 region 2" evidence="5">
    <location>
        <begin position="66"/>
        <end position="137"/>
    </location>
</feature>
<dbReference type="InterPro" id="IPR013324">
    <property type="entry name" value="RNA_pol_sigma_r3/r4-like"/>
</dbReference>
<dbReference type="InterPro" id="IPR014284">
    <property type="entry name" value="RNA_pol_sigma-70_dom"/>
</dbReference>
<evidence type="ECO:0000313" key="7">
    <source>
        <dbReference type="Proteomes" id="UP000318834"/>
    </source>
</evidence>
<dbReference type="Proteomes" id="UP000318834">
    <property type="component" value="Unassembled WGS sequence"/>
</dbReference>
<protein>
    <submittedName>
        <fullName evidence="6">Sigma-70 family RNA polymerase sigma factor</fullName>
    </submittedName>
</protein>
<dbReference type="Pfam" id="PF04542">
    <property type="entry name" value="Sigma70_r2"/>
    <property type="match status" value="1"/>
</dbReference>
<dbReference type="InterPro" id="IPR013325">
    <property type="entry name" value="RNA_pol_sigma_r2"/>
</dbReference>
<dbReference type="GO" id="GO:0016987">
    <property type="term" value="F:sigma factor activity"/>
    <property type="evidence" value="ECO:0007669"/>
    <property type="project" value="UniProtKB-KW"/>
</dbReference>
<evidence type="ECO:0000256" key="3">
    <source>
        <dbReference type="ARBA" id="ARBA00023082"/>
    </source>
</evidence>
<dbReference type="InterPro" id="IPR036388">
    <property type="entry name" value="WH-like_DNA-bd_sf"/>
</dbReference>
<comment type="similarity">
    <text evidence="1">Belongs to the sigma-70 factor family. ECF subfamily.</text>
</comment>
<dbReference type="NCBIfam" id="TIGR02937">
    <property type="entry name" value="sigma70-ECF"/>
    <property type="match status" value="1"/>
</dbReference>
<reference evidence="6 7" key="1">
    <citation type="journal article" date="2019" name="Nat. Microbiol.">
        <title>Mediterranean grassland soil C-N compound turnover is dependent on rainfall and depth, and is mediated by genomically divergent microorganisms.</title>
        <authorList>
            <person name="Diamond S."/>
            <person name="Andeer P.F."/>
            <person name="Li Z."/>
            <person name="Crits-Christoph A."/>
            <person name="Burstein D."/>
            <person name="Anantharaman K."/>
            <person name="Lane K.R."/>
            <person name="Thomas B.C."/>
            <person name="Pan C."/>
            <person name="Northen T.R."/>
            <person name="Banfield J.F."/>
        </authorList>
    </citation>
    <scope>NUCLEOTIDE SEQUENCE [LARGE SCALE GENOMIC DNA]</scope>
    <source>
        <strain evidence="6">NP_8</strain>
    </source>
</reference>
<evidence type="ECO:0000256" key="4">
    <source>
        <dbReference type="ARBA" id="ARBA00023163"/>
    </source>
</evidence>
<accession>A0A537IRL0</accession>
<keyword evidence="3" id="KW-0731">Sigma factor</keyword>
<dbReference type="AlphaFoldDB" id="A0A537IRL0"/>
<dbReference type="SUPFAM" id="SSF88659">
    <property type="entry name" value="Sigma3 and sigma4 domains of RNA polymerase sigma factors"/>
    <property type="match status" value="1"/>
</dbReference>